<protein>
    <submittedName>
        <fullName evidence="1">Unnamed protein product</fullName>
    </submittedName>
</protein>
<reference evidence="1" key="1">
    <citation type="submission" date="2023-04" db="EMBL/GenBank/DDBJ databases">
        <title>Ambrosiozyma monospora NBRC 10751.</title>
        <authorList>
            <person name="Ichikawa N."/>
            <person name="Sato H."/>
            <person name="Tonouchi N."/>
        </authorList>
    </citation>
    <scope>NUCLEOTIDE SEQUENCE</scope>
    <source>
        <strain evidence="1">NBRC 10751</strain>
    </source>
</reference>
<evidence type="ECO:0000313" key="1">
    <source>
        <dbReference type="EMBL" id="GME87880.1"/>
    </source>
</evidence>
<organism evidence="1 2">
    <name type="scientific">Ambrosiozyma monospora</name>
    <name type="common">Yeast</name>
    <name type="synonym">Endomycopsis monosporus</name>
    <dbReference type="NCBI Taxonomy" id="43982"/>
    <lineage>
        <taxon>Eukaryota</taxon>
        <taxon>Fungi</taxon>
        <taxon>Dikarya</taxon>
        <taxon>Ascomycota</taxon>
        <taxon>Saccharomycotina</taxon>
        <taxon>Pichiomycetes</taxon>
        <taxon>Pichiales</taxon>
        <taxon>Pichiaceae</taxon>
        <taxon>Ambrosiozyma</taxon>
    </lineage>
</organism>
<keyword evidence="2" id="KW-1185">Reference proteome</keyword>
<sequence length="335" mass="36311">MSTATMTTTTTTTTTTTRRFANPTLNLKLETSNIPSNFNNNNNTTSLLDHKHNKNANNKHIHKRSATISISAPTAVTSTGSTFNFNVAPPLPTASASSLMTPVSATCPRPGVPGVHKLSNELRKGYVSVPQLESFSSSSARSTSTSSNSSTSSAPVSLIVPTIVHKCCEFLLADEPHEGIFRINGSVKKIKMIEEKIDTVGAVNFNFHDCKLHLEATSTTPEEDTEPNAYDVAMILKRWLSNLDQGLVSDDVHRLLKDEYLNLNQEPNEGLGAYLNRYLNESGSGCENETHEDDNGLPTPASSAKSNSGSSIDSHDHEETRSHSMLDGDYSNLLC</sequence>
<evidence type="ECO:0000313" key="2">
    <source>
        <dbReference type="Proteomes" id="UP001165064"/>
    </source>
</evidence>
<dbReference type="EMBL" id="BSXS01007215">
    <property type="protein sequence ID" value="GME87880.1"/>
    <property type="molecule type" value="Genomic_DNA"/>
</dbReference>
<name>A0ACB5TGB4_AMBMO</name>
<gene>
    <name evidence="1" type="ORF">Amon02_000827400</name>
</gene>
<accession>A0ACB5TGB4</accession>
<proteinExistence type="predicted"/>
<comment type="caution">
    <text evidence="1">The sequence shown here is derived from an EMBL/GenBank/DDBJ whole genome shotgun (WGS) entry which is preliminary data.</text>
</comment>
<dbReference type="Proteomes" id="UP001165064">
    <property type="component" value="Unassembled WGS sequence"/>
</dbReference>